<dbReference type="Proteomes" id="UP000318995">
    <property type="component" value="Unassembled WGS sequence"/>
</dbReference>
<gene>
    <name evidence="2" type="ORF">Pla111_23800</name>
</gene>
<reference evidence="2 3" key="1">
    <citation type="submission" date="2019-02" db="EMBL/GenBank/DDBJ databases">
        <title>Deep-cultivation of Planctomycetes and their phenomic and genomic characterization uncovers novel biology.</title>
        <authorList>
            <person name="Wiegand S."/>
            <person name="Jogler M."/>
            <person name="Boedeker C."/>
            <person name="Pinto D."/>
            <person name="Vollmers J."/>
            <person name="Rivas-Marin E."/>
            <person name="Kohn T."/>
            <person name="Peeters S.H."/>
            <person name="Heuer A."/>
            <person name="Rast P."/>
            <person name="Oberbeckmann S."/>
            <person name="Bunk B."/>
            <person name="Jeske O."/>
            <person name="Meyerdierks A."/>
            <person name="Storesund J.E."/>
            <person name="Kallscheuer N."/>
            <person name="Luecker S."/>
            <person name="Lage O.M."/>
            <person name="Pohl T."/>
            <person name="Merkel B.J."/>
            <person name="Hornburger P."/>
            <person name="Mueller R.-W."/>
            <person name="Bruemmer F."/>
            <person name="Labrenz M."/>
            <person name="Spormann A.M."/>
            <person name="Op Den Camp H."/>
            <person name="Overmann J."/>
            <person name="Amann R."/>
            <person name="Jetten M.S.M."/>
            <person name="Mascher T."/>
            <person name="Medema M.H."/>
            <person name="Devos D.P."/>
            <person name="Kaster A.-K."/>
            <person name="Ovreas L."/>
            <person name="Rohde M."/>
            <person name="Galperin M.Y."/>
            <person name="Jogler C."/>
        </authorList>
    </citation>
    <scope>NUCLEOTIDE SEQUENCE [LARGE SCALE GENOMIC DNA]</scope>
    <source>
        <strain evidence="2 3">Pla111</strain>
    </source>
</reference>
<dbReference type="InterPro" id="IPR036280">
    <property type="entry name" value="Multihaem_cyt_sf"/>
</dbReference>
<keyword evidence="3" id="KW-1185">Reference proteome</keyword>
<feature type="transmembrane region" description="Helical" evidence="1">
    <location>
        <begin position="104"/>
        <end position="123"/>
    </location>
</feature>
<proteinExistence type="predicted"/>
<accession>A0A5C5W052</accession>
<sequence length="689" mass="73909">MRGPLEDPDKRPHDYDRPNRVWMCGLENAGCPCSAGPSAAGRCPVTAECVPRREGDRWVCNRSLARGGVCDHAAPGGGPTPEGQCCLVKQCRPRRTLRSIRGRWLRGAILFTLGAVLMLLGAANRNALVKPGPLSSHHAQVLAGAATSDRCAACHPGANKSNFELLQAALAGHDGQQLTQSQACLECHQDLQRAGAAPLLAHGLPEGAFPFFTGEDSATQPVSLSLGGGARGATHDDPVACATCHQEHHGANHNLSAMTNARCQACHEEQYQGFAADHPDFVSWPVARPTRIAFDHTAHESLHFSKAGRAFDCATCHLRDATGDLTDRPTYQQACASCHDEDLRKSFGAGLEFVRLPTIDPEALTAYAAAPGVWPDGATGDFDGDLPALMRLLLAADPQAAEALEELGADASFFDVDADDQASVVAGAKLLSALRSLLDELQEEGHEALHYRVRTLLGKRAGSVEDYVGRLPVELIDELQGVWFGRLEPAPAYDAIEDRRTGGGWQLDHQSHTLAYHPTGHDDPLVRAWIDLAIRLPEEQADLRDTVLSEWQRPGAPGGCFECHRIETTPTGLAVNWQGRQRLTEPRGFTRFSHRPHLLQPKLADCTHCHQTNAQRAALVSNGGSASTPSAGDFVVLSKSACVECHQPHAAGDSCTQCHNYHVASPAAGRLVEQAAAVEGLRAALRLSP</sequence>
<dbReference type="EMBL" id="SJPH01000004">
    <property type="protein sequence ID" value="TWT43429.1"/>
    <property type="molecule type" value="Genomic_DNA"/>
</dbReference>
<organism evidence="2 3">
    <name type="scientific">Botrimarina hoheduenensis</name>
    <dbReference type="NCBI Taxonomy" id="2528000"/>
    <lineage>
        <taxon>Bacteria</taxon>
        <taxon>Pseudomonadati</taxon>
        <taxon>Planctomycetota</taxon>
        <taxon>Planctomycetia</taxon>
        <taxon>Pirellulales</taxon>
        <taxon>Lacipirellulaceae</taxon>
        <taxon>Botrimarina</taxon>
    </lineage>
</organism>
<comment type="caution">
    <text evidence="2">The sequence shown here is derived from an EMBL/GenBank/DDBJ whole genome shotgun (WGS) entry which is preliminary data.</text>
</comment>
<evidence type="ECO:0000313" key="2">
    <source>
        <dbReference type="EMBL" id="TWT43429.1"/>
    </source>
</evidence>
<keyword evidence="1" id="KW-0812">Transmembrane</keyword>
<name>A0A5C5W052_9BACT</name>
<dbReference type="Gene3D" id="3.90.10.10">
    <property type="entry name" value="Cytochrome C3"/>
    <property type="match status" value="1"/>
</dbReference>
<evidence type="ECO:0000256" key="1">
    <source>
        <dbReference type="SAM" id="Phobius"/>
    </source>
</evidence>
<dbReference type="SUPFAM" id="SSF48695">
    <property type="entry name" value="Multiheme cytochromes"/>
    <property type="match status" value="2"/>
</dbReference>
<keyword evidence="1" id="KW-1133">Transmembrane helix</keyword>
<dbReference type="AlphaFoldDB" id="A0A5C5W052"/>
<evidence type="ECO:0000313" key="3">
    <source>
        <dbReference type="Proteomes" id="UP000318995"/>
    </source>
</evidence>
<keyword evidence="1" id="KW-0472">Membrane</keyword>
<protein>
    <submittedName>
        <fullName evidence="2">Doubled CXXCH motif</fullName>
    </submittedName>
</protein>
<dbReference type="Gene3D" id="1.10.1130.10">
    <property type="entry name" value="Flavocytochrome C3, Chain A"/>
    <property type="match status" value="1"/>
</dbReference>